<dbReference type="Proteomes" id="UP000280708">
    <property type="component" value="Chromosome"/>
</dbReference>
<dbReference type="InterPro" id="IPR013762">
    <property type="entry name" value="Integrase-like_cat_sf"/>
</dbReference>
<proteinExistence type="predicted"/>
<dbReference type="RefSeq" id="WP_122129783.1">
    <property type="nucleotide sequence ID" value="NZ_CP033230.1"/>
</dbReference>
<evidence type="ECO:0000313" key="3">
    <source>
        <dbReference type="Proteomes" id="UP000280708"/>
    </source>
</evidence>
<dbReference type="GO" id="GO:0006310">
    <property type="term" value="P:DNA recombination"/>
    <property type="evidence" value="ECO:0007669"/>
    <property type="project" value="UniProtKB-KW"/>
</dbReference>
<name>A0A3G2USV7_SPHYA</name>
<sequence>MAIQGGIYARGKFYLDYIRAKGGALASPKLYICWYDRNAGRIKRKSTGTGDVRLASEKLDRHYLADSKPQDVPEEVYTVSQALTDYWMMVGSTRVSADAVRSRLKLFSRFLDVQVEIGGLSDPITPMDINDEIMDRFRAWGQADPILTRKRDADGNWTHSSRRRAASTVEESVIQLKAALNHAASNGRATVPNLQHLTRDEVTAPRHFRLSVEMLARMLDYTATGAGNYAGHADRLIPLRRYLIGAISTMARPDAIMDMSVAPERYQWYPEQAVYDLNPAGRIQTRKRRPVLPIPKMLNGWLHSTDGKLVCREIVRQDEEGMDWVEQVPVASVKKSWTAMARDLGIPKGWGPKLIRHSVATIITSDRVNLIELEMALGHRVLKKTTSIYAIFEPDYLSSVRSAIERLWLQLEQICEHPLHANPTRVGEDGRRRRTGVGL</sequence>
<dbReference type="GO" id="GO:0003677">
    <property type="term" value="F:DNA binding"/>
    <property type="evidence" value="ECO:0007669"/>
    <property type="project" value="InterPro"/>
</dbReference>
<evidence type="ECO:0000313" key="2">
    <source>
        <dbReference type="EMBL" id="AYO78196.1"/>
    </source>
</evidence>
<dbReference type="GO" id="GO:0015074">
    <property type="term" value="P:DNA integration"/>
    <property type="evidence" value="ECO:0007669"/>
    <property type="project" value="InterPro"/>
</dbReference>
<protein>
    <recommendedName>
        <fullName evidence="4">Tyr recombinase domain-containing protein</fullName>
    </recommendedName>
</protein>
<dbReference type="InterPro" id="IPR011010">
    <property type="entry name" value="DNA_brk_join_enz"/>
</dbReference>
<keyword evidence="1" id="KW-0233">DNA recombination</keyword>
<organism evidence="2 3">
    <name type="scientific">Sphingobium yanoikuyae</name>
    <name type="common">Sphingomonas yanoikuyae</name>
    <dbReference type="NCBI Taxonomy" id="13690"/>
    <lineage>
        <taxon>Bacteria</taxon>
        <taxon>Pseudomonadati</taxon>
        <taxon>Pseudomonadota</taxon>
        <taxon>Alphaproteobacteria</taxon>
        <taxon>Sphingomonadales</taxon>
        <taxon>Sphingomonadaceae</taxon>
        <taxon>Sphingobium</taxon>
    </lineage>
</organism>
<evidence type="ECO:0008006" key="4">
    <source>
        <dbReference type="Google" id="ProtNLM"/>
    </source>
</evidence>
<dbReference type="Gene3D" id="1.10.443.10">
    <property type="entry name" value="Intergrase catalytic core"/>
    <property type="match status" value="1"/>
</dbReference>
<dbReference type="AlphaFoldDB" id="A0A3G2USV7"/>
<gene>
    <name evidence="2" type="ORF">EBF16_15680</name>
</gene>
<accession>A0A3G2USV7</accession>
<evidence type="ECO:0000256" key="1">
    <source>
        <dbReference type="ARBA" id="ARBA00023172"/>
    </source>
</evidence>
<dbReference type="SUPFAM" id="SSF56349">
    <property type="entry name" value="DNA breaking-rejoining enzymes"/>
    <property type="match status" value="1"/>
</dbReference>
<dbReference type="EMBL" id="CP033230">
    <property type="protein sequence ID" value="AYO78196.1"/>
    <property type="molecule type" value="Genomic_DNA"/>
</dbReference>
<reference evidence="2 3" key="1">
    <citation type="submission" date="2018-10" db="EMBL/GenBank/DDBJ databases">
        <title>Characterization and genome analysis of a novel bacterium Sphingobium yanoikuyae SJTF8 capable of degrading PAHs.</title>
        <authorList>
            <person name="Yin C."/>
            <person name="Xiong W."/>
            <person name="Liang R."/>
        </authorList>
    </citation>
    <scope>NUCLEOTIDE SEQUENCE [LARGE SCALE GENOMIC DNA]</scope>
    <source>
        <strain evidence="2 3">SJTF8</strain>
    </source>
</reference>